<dbReference type="AlphaFoldDB" id="A0AAN8FB49"/>
<reference evidence="2 3" key="1">
    <citation type="submission" date="2019-10" db="EMBL/GenBank/DDBJ databases">
        <title>Assembly and Annotation for the nematode Trichostrongylus colubriformis.</title>
        <authorList>
            <person name="Martin J."/>
        </authorList>
    </citation>
    <scope>NUCLEOTIDE SEQUENCE [LARGE SCALE GENOMIC DNA]</scope>
    <source>
        <strain evidence="2">G859</strain>
        <tissue evidence="2">Whole worm</tissue>
    </source>
</reference>
<feature type="region of interest" description="Disordered" evidence="1">
    <location>
        <begin position="1"/>
        <end position="60"/>
    </location>
</feature>
<name>A0AAN8FB49_TRICO</name>
<sequence length="74" mass="8181">SGRLPSTGSTANHEEKKRQAPRPNKTKSASGEEERNIPRKRNTCKKLAPSAADVQEDEPIAADQLQLLNEAQRM</sequence>
<feature type="non-terminal residue" evidence="2">
    <location>
        <position position="1"/>
    </location>
</feature>
<protein>
    <submittedName>
        <fullName evidence="2">Uncharacterized protein</fullName>
    </submittedName>
</protein>
<organism evidence="2 3">
    <name type="scientific">Trichostrongylus colubriformis</name>
    <name type="common">Black scour worm</name>
    <dbReference type="NCBI Taxonomy" id="6319"/>
    <lineage>
        <taxon>Eukaryota</taxon>
        <taxon>Metazoa</taxon>
        <taxon>Ecdysozoa</taxon>
        <taxon>Nematoda</taxon>
        <taxon>Chromadorea</taxon>
        <taxon>Rhabditida</taxon>
        <taxon>Rhabditina</taxon>
        <taxon>Rhabditomorpha</taxon>
        <taxon>Strongyloidea</taxon>
        <taxon>Trichostrongylidae</taxon>
        <taxon>Trichostrongylus</taxon>
    </lineage>
</organism>
<dbReference type="Proteomes" id="UP001331761">
    <property type="component" value="Unassembled WGS sequence"/>
</dbReference>
<feature type="non-terminal residue" evidence="2">
    <location>
        <position position="74"/>
    </location>
</feature>
<comment type="caution">
    <text evidence="2">The sequence shown here is derived from an EMBL/GenBank/DDBJ whole genome shotgun (WGS) entry which is preliminary data.</text>
</comment>
<evidence type="ECO:0000313" key="3">
    <source>
        <dbReference type="Proteomes" id="UP001331761"/>
    </source>
</evidence>
<keyword evidence="3" id="KW-1185">Reference proteome</keyword>
<proteinExistence type="predicted"/>
<evidence type="ECO:0000313" key="2">
    <source>
        <dbReference type="EMBL" id="KAK5965845.1"/>
    </source>
</evidence>
<evidence type="ECO:0000256" key="1">
    <source>
        <dbReference type="SAM" id="MobiDB-lite"/>
    </source>
</evidence>
<gene>
    <name evidence="2" type="ORF">GCK32_021805</name>
</gene>
<accession>A0AAN8FB49</accession>
<feature type="compositionally biased region" description="Polar residues" evidence="1">
    <location>
        <begin position="1"/>
        <end position="11"/>
    </location>
</feature>
<dbReference type="EMBL" id="WIXE01024167">
    <property type="protein sequence ID" value="KAK5965845.1"/>
    <property type="molecule type" value="Genomic_DNA"/>
</dbReference>